<sequence length="126" mass="13405">MPVPWSALFSAIPWTDVIAKAPELAQGARKLWQKVGKREATQPAPPEAPASSAPSFGERIDALDARLADVGARQQESAELLAALATQNAELIRATEELRSRVRQLGIGFVVLAAGLLGTLGLLLIR</sequence>
<evidence type="ECO:0000313" key="4">
    <source>
        <dbReference type="Proteomes" id="UP001157167"/>
    </source>
</evidence>
<keyword evidence="2" id="KW-0812">Transmembrane</keyword>
<accession>A0ABQ6FFH8</accession>
<evidence type="ECO:0000256" key="2">
    <source>
        <dbReference type="SAM" id="Phobius"/>
    </source>
</evidence>
<organism evidence="3 4">
    <name type="scientific">Zoogloea oryzae</name>
    <dbReference type="NCBI Taxonomy" id="310767"/>
    <lineage>
        <taxon>Bacteria</taxon>
        <taxon>Pseudomonadati</taxon>
        <taxon>Pseudomonadota</taxon>
        <taxon>Betaproteobacteria</taxon>
        <taxon>Rhodocyclales</taxon>
        <taxon>Zoogloeaceae</taxon>
        <taxon>Zoogloea</taxon>
    </lineage>
</organism>
<protein>
    <recommendedName>
        <fullName evidence="5">Chemotaxis protein</fullName>
    </recommendedName>
</protein>
<name>A0ABQ6FFH8_9RHOO</name>
<dbReference type="EMBL" id="BSPX01000071">
    <property type="protein sequence ID" value="GLT24066.1"/>
    <property type="molecule type" value="Genomic_DNA"/>
</dbReference>
<comment type="caution">
    <text evidence="3">The sequence shown here is derived from an EMBL/GenBank/DDBJ whole genome shotgun (WGS) entry which is preliminary data.</text>
</comment>
<reference evidence="4" key="1">
    <citation type="journal article" date="2019" name="Int. J. Syst. Evol. Microbiol.">
        <title>The Global Catalogue of Microorganisms (GCM) 10K type strain sequencing project: providing services to taxonomists for standard genome sequencing and annotation.</title>
        <authorList>
            <consortium name="The Broad Institute Genomics Platform"/>
            <consortium name="The Broad Institute Genome Sequencing Center for Infectious Disease"/>
            <person name="Wu L."/>
            <person name="Ma J."/>
        </authorList>
    </citation>
    <scope>NUCLEOTIDE SEQUENCE [LARGE SCALE GENOMIC DNA]</scope>
    <source>
        <strain evidence="4">NBRC 102407</strain>
    </source>
</reference>
<keyword evidence="2" id="KW-0472">Membrane</keyword>
<evidence type="ECO:0000313" key="3">
    <source>
        <dbReference type="EMBL" id="GLT24066.1"/>
    </source>
</evidence>
<keyword evidence="4" id="KW-1185">Reference proteome</keyword>
<keyword evidence="2" id="KW-1133">Transmembrane helix</keyword>
<evidence type="ECO:0000256" key="1">
    <source>
        <dbReference type="SAM" id="MobiDB-lite"/>
    </source>
</evidence>
<evidence type="ECO:0008006" key="5">
    <source>
        <dbReference type="Google" id="ProtNLM"/>
    </source>
</evidence>
<feature type="transmembrane region" description="Helical" evidence="2">
    <location>
        <begin position="105"/>
        <end position="125"/>
    </location>
</feature>
<gene>
    <name evidence="3" type="ORF">GCM10007933_35370</name>
</gene>
<dbReference type="Proteomes" id="UP001157167">
    <property type="component" value="Unassembled WGS sequence"/>
</dbReference>
<feature type="region of interest" description="Disordered" evidence="1">
    <location>
        <begin position="35"/>
        <end position="55"/>
    </location>
</feature>
<proteinExistence type="predicted"/>
<dbReference type="RefSeq" id="WP_284189231.1">
    <property type="nucleotide sequence ID" value="NZ_BSPX01000071.1"/>
</dbReference>